<feature type="domain" description="Bifunctional inhibitor/plant lipid transfer protein/seed storage helical" evidence="3">
    <location>
        <begin position="27"/>
        <end position="58"/>
    </location>
</feature>
<evidence type="ECO:0000256" key="2">
    <source>
        <dbReference type="SAM" id="SignalP"/>
    </source>
</evidence>
<feature type="non-terminal residue" evidence="4">
    <location>
        <position position="88"/>
    </location>
</feature>
<accession>A0MJT9</accession>
<dbReference type="PRINTS" id="PR00382">
    <property type="entry name" value="LIPIDTRNSFER"/>
</dbReference>
<evidence type="ECO:0000259" key="3">
    <source>
        <dbReference type="Pfam" id="PF00234"/>
    </source>
</evidence>
<evidence type="ECO:0000256" key="1">
    <source>
        <dbReference type="ARBA" id="ARBA00009748"/>
    </source>
</evidence>
<protein>
    <recommendedName>
        <fullName evidence="3">Bifunctional inhibitor/plant lipid transfer protein/seed storage helical domain-containing protein</fullName>
    </recommendedName>
</protein>
<sequence>MALALRFFICFVLTVCIVSSVDAEISCGTVVSNLAPCANYLSKGGVVPDLCCEGVEKLNGVAQTMPMPTVHCKGHFWSQPKSSLWSSG</sequence>
<dbReference type="GO" id="GO:0006869">
    <property type="term" value="P:lipid transport"/>
    <property type="evidence" value="ECO:0007669"/>
    <property type="project" value="InterPro"/>
</dbReference>
<reference evidence="4" key="2">
    <citation type="submission" date="2006-08" db="EMBL/GenBank/DDBJ databases">
        <title>Small cysteine-rich peptides resembling antimicrobial peptides have been under-predicted in plants.</title>
        <authorList>
            <person name="Silverstein K.A.T."/>
            <person name="Moskal W.A. Jr"/>
            <person name="Wu H.C."/>
            <person name="Underwood B.A."/>
            <person name="Graham M.A."/>
            <person name="Town C.D."/>
            <person name="VandenBosch K.A."/>
        </authorList>
    </citation>
    <scope>NUCLEOTIDE SEQUENCE</scope>
</reference>
<gene>
    <name evidence="4" type="ordered locus">At5g59330</name>
</gene>
<comment type="similarity">
    <text evidence="1">Belongs to the plant LTP family.</text>
</comment>
<feature type="signal peptide" evidence="2">
    <location>
        <begin position="1"/>
        <end position="23"/>
    </location>
</feature>
<dbReference type="InterPro" id="IPR000528">
    <property type="entry name" value="Plant_nsLTP"/>
</dbReference>
<dbReference type="PANTHER" id="PTHR33076">
    <property type="entry name" value="NON-SPECIFIC LIPID-TRANSFER PROTEIN 2-RELATED"/>
    <property type="match status" value="1"/>
</dbReference>
<proteinExistence type="inferred from homology"/>
<organism evidence="4">
    <name type="scientific">Arabidopsis thaliana</name>
    <name type="common">Mouse-ear cress</name>
    <dbReference type="NCBI Taxonomy" id="3702"/>
    <lineage>
        <taxon>Eukaryota</taxon>
        <taxon>Viridiplantae</taxon>
        <taxon>Streptophyta</taxon>
        <taxon>Embryophyta</taxon>
        <taxon>Tracheophyta</taxon>
        <taxon>Spermatophyta</taxon>
        <taxon>Magnoliopsida</taxon>
        <taxon>eudicotyledons</taxon>
        <taxon>Gunneridae</taxon>
        <taxon>Pentapetalae</taxon>
        <taxon>rosids</taxon>
        <taxon>malvids</taxon>
        <taxon>Brassicales</taxon>
        <taxon>Brassicaceae</taxon>
        <taxon>Camelineae</taxon>
        <taxon>Arabidopsis</taxon>
    </lineage>
</organism>
<dbReference type="Pfam" id="PF00234">
    <property type="entry name" value="Tryp_alpha_amyl"/>
    <property type="match status" value="1"/>
</dbReference>
<dbReference type="InterPro" id="IPR016140">
    <property type="entry name" value="Bifunc_inhib/LTP/seed_store"/>
</dbReference>
<dbReference type="Gene3D" id="1.10.110.10">
    <property type="entry name" value="Plant lipid-transfer and hydrophobic proteins"/>
    <property type="match status" value="1"/>
</dbReference>
<dbReference type="EMBL" id="DQ912238">
    <property type="protein sequence ID" value="ABK27971.1"/>
    <property type="molecule type" value="Genomic_DNA"/>
</dbReference>
<evidence type="ECO:0000313" key="4">
    <source>
        <dbReference type="EMBL" id="ABK27971.1"/>
    </source>
</evidence>
<reference evidence="4" key="1">
    <citation type="submission" date="2006-08" db="EMBL/GenBank/DDBJ databases">
        <title>Simultaneous high-throughput recombinational cloning of open reading frames in closed and open configurations.</title>
        <authorList>
            <person name="Underwood B.A."/>
            <person name="Vanderhaeghen R."/>
            <person name="Whitford R."/>
            <person name="Town C.D."/>
            <person name="Hilson P."/>
        </authorList>
    </citation>
    <scope>NUCLEOTIDE SEQUENCE</scope>
</reference>
<dbReference type="SUPFAM" id="SSF47699">
    <property type="entry name" value="Bifunctional inhibitor/lipid-transfer protein/seed storage 2S albumin"/>
    <property type="match status" value="1"/>
</dbReference>
<dbReference type="AlphaFoldDB" id="A0MJT9"/>
<dbReference type="InterPro" id="IPR036312">
    <property type="entry name" value="Bifun_inhib/LTP/seed_sf"/>
</dbReference>
<dbReference type="ExpressionAtlas" id="A0MJT9">
    <property type="expression patterns" value="baseline and differential"/>
</dbReference>
<dbReference type="GO" id="GO:0008289">
    <property type="term" value="F:lipid binding"/>
    <property type="evidence" value="ECO:0007669"/>
    <property type="project" value="InterPro"/>
</dbReference>
<feature type="chain" id="PRO_5002627512" description="Bifunctional inhibitor/plant lipid transfer protein/seed storage helical domain-containing protein" evidence="2">
    <location>
        <begin position="24"/>
        <end position="88"/>
    </location>
</feature>
<name>A0MJT9_ARATH</name>
<keyword evidence="2" id="KW-0732">Signal</keyword>